<dbReference type="InterPro" id="IPR032710">
    <property type="entry name" value="NTF2-like_dom_sf"/>
</dbReference>
<accession>A0A4R4PDI8</accession>
<evidence type="ECO:0000313" key="2">
    <source>
        <dbReference type="EMBL" id="TDC19283.1"/>
    </source>
</evidence>
<proteinExistence type="predicted"/>
<keyword evidence="3" id="KW-1185">Reference proteome</keyword>
<dbReference type="EMBL" id="SMJW01000011">
    <property type="protein sequence ID" value="TDC19283.1"/>
    <property type="molecule type" value="Genomic_DNA"/>
</dbReference>
<feature type="domain" description="SnoaL-like" evidence="1">
    <location>
        <begin position="35"/>
        <end position="131"/>
    </location>
</feature>
<protein>
    <submittedName>
        <fullName evidence="2">Nuclear transport factor 2 family protein</fullName>
    </submittedName>
</protein>
<evidence type="ECO:0000313" key="3">
    <source>
        <dbReference type="Proteomes" id="UP000295431"/>
    </source>
</evidence>
<dbReference type="Proteomes" id="UP000295431">
    <property type="component" value="Unassembled WGS sequence"/>
</dbReference>
<gene>
    <name evidence="2" type="ORF">E1284_04190</name>
</gene>
<evidence type="ECO:0000259" key="1">
    <source>
        <dbReference type="Pfam" id="PF12680"/>
    </source>
</evidence>
<dbReference type="Pfam" id="PF12680">
    <property type="entry name" value="SnoaL_2"/>
    <property type="match status" value="1"/>
</dbReference>
<dbReference type="RefSeq" id="WP_131937221.1">
    <property type="nucleotide sequence ID" value="NZ_BAAAMX010000018.1"/>
</dbReference>
<name>A0A4R4PDI8_9ACTN</name>
<dbReference type="Gene3D" id="3.10.450.50">
    <property type="match status" value="1"/>
</dbReference>
<dbReference type="OrthoDB" id="3574881at2"/>
<dbReference type="InterPro" id="IPR037401">
    <property type="entry name" value="SnoaL-like"/>
</dbReference>
<organism evidence="2 3">
    <name type="scientific">Actinomadura bangladeshensis</name>
    <dbReference type="NCBI Taxonomy" id="453573"/>
    <lineage>
        <taxon>Bacteria</taxon>
        <taxon>Bacillati</taxon>
        <taxon>Actinomycetota</taxon>
        <taxon>Actinomycetes</taxon>
        <taxon>Streptosporangiales</taxon>
        <taxon>Thermomonosporaceae</taxon>
        <taxon>Actinomadura</taxon>
    </lineage>
</organism>
<reference evidence="2 3" key="1">
    <citation type="submission" date="2019-03" db="EMBL/GenBank/DDBJ databases">
        <title>Draft genome sequences of novel Actinobacteria.</title>
        <authorList>
            <person name="Sahin N."/>
            <person name="Ay H."/>
            <person name="Saygin H."/>
        </authorList>
    </citation>
    <scope>NUCLEOTIDE SEQUENCE [LARGE SCALE GENOMIC DNA]</scope>
    <source>
        <strain evidence="2 3">DSM 45347</strain>
    </source>
</reference>
<sequence>MEPMETKVSSGFADVLAGYYAAEQRYVAAGGVKAGADFSEMASYLHPDVVGRQGPTVPYPGDWHGAAGIERFFALFTETWSSLELSDIQYFEGETGLAIQMRMQATSVATGKRLDTMVGHFLTFEDGLIREFNVYYRDPVHVFEVTRPDRG</sequence>
<dbReference type="AlphaFoldDB" id="A0A4R4PDI8"/>
<dbReference type="SUPFAM" id="SSF54427">
    <property type="entry name" value="NTF2-like"/>
    <property type="match status" value="1"/>
</dbReference>
<dbReference type="PANTHER" id="PTHR41252:SF1">
    <property type="entry name" value="BLR2505 PROTEIN"/>
    <property type="match status" value="1"/>
</dbReference>
<comment type="caution">
    <text evidence="2">The sequence shown here is derived from an EMBL/GenBank/DDBJ whole genome shotgun (WGS) entry which is preliminary data.</text>
</comment>
<dbReference type="PANTHER" id="PTHR41252">
    <property type="entry name" value="BLR2505 PROTEIN"/>
    <property type="match status" value="1"/>
</dbReference>